<dbReference type="PANTHER" id="PTHR33710:SF64">
    <property type="entry name" value="ENDONUCLEASE_EXONUCLEASE_PHOSPHATASE DOMAIN-CONTAINING PROTEIN"/>
    <property type="match status" value="1"/>
</dbReference>
<name>A0AAD9XHM7_9ROSI</name>
<evidence type="ECO:0000313" key="3">
    <source>
        <dbReference type="Proteomes" id="UP001280121"/>
    </source>
</evidence>
<evidence type="ECO:0000259" key="1">
    <source>
        <dbReference type="Pfam" id="PF00078"/>
    </source>
</evidence>
<accession>A0AAD9XHM7</accession>
<sequence length="242" mass="28106">MSWCIGEDFITILKHSDRKEEGYNMVLVRNFNYFISKAKVVDLPMRGITFTWINYREKASWARLVRSLVSPLILSRFPNLVPKGVPFSISDHNVIMIKEVKEDWGPSRFQFYNGWLDIKVLISDAMKWWSELLENVLTNWLKTVMNSIISETQMAFIKGRQIVDSFIIAEEIVHNWKRDKVGGLLVKLDFEKAYDSIDHSFLDDMILGMGFGVRWRGWIRDCISSLSMSALVNSSPTTQLNL</sequence>
<dbReference type="Proteomes" id="UP001280121">
    <property type="component" value="Unassembled WGS sequence"/>
</dbReference>
<gene>
    <name evidence="2" type="ORF">Ddye_005701</name>
</gene>
<dbReference type="InterPro" id="IPR000477">
    <property type="entry name" value="RT_dom"/>
</dbReference>
<dbReference type="AlphaFoldDB" id="A0AAD9XHM7"/>
<organism evidence="2 3">
    <name type="scientific">Dipteronia dyeriana</name>
    <dbReference type="NCBI Taxonomy" id="168575"/>
    <lineage>
        <taxon>Eukaryota</taxon>
        <taxon>Viridiplantae</taxon>
        <taxon>Streptophyta</taxon>
        <taxon>Embryophyta</taxon>
        <taxon>Tracheophyta</taxon>
        <taxon>Spermatophyta</taxon>
        <taxon>Magnoliopsida</taxon>
        <taxon>eudicotyledons</taxon>
        <taxon>Gunneridae</taxon>
        <taxon>Pentapetalae</taxon>
        <taxon>rosids</taxon>
        <taxon>malvids</taxon>
        <taxon>Sapindales</taxon>
        <taxon>Sapindaceae</taxon>
        <taxon>Hippocastanoideae</taxon>
        <taxon>Acereae</taxon>
        <taxon>Dipteronia</taxon>
    </lineage>
</organism>
<evidence type="ECO:0000313" key="2">
    <source>
        <dbReference type="EMBL" id="KAK2659168.1"/>
    </source>
</evidence>
<feature type="domain" description="Reverse transcriptase" evidence="1">
    <location>
        <begin position="132"/>
        <end position="227"/>
    </location>
</feature>
<comment type="caution">
    <text evidence="2">The sequence shown here is derived from an EMBL/GenBank/DDBJ whole genome shotgun (WGS) entry which is preliminary data.</text>
</comment>
<proteinExistence type="predicted"/>
<dbReference type="PANTHER" id="PTHR33710">
    <property type="entry name" value="BNAC02G09200D PROTEIN"/>
    <property type="match status" value="1"/>
</dbReference>
<protein>
    <recommendedName>
        <fullName evidence="1">Reverse transcriptase domain-containing protein</fullName>
    </recommendedName>
</protein>
<keyword evidence="3" id="KW-1185">Reference proteome</keyword>
<reference evidence="2" key="1">
    <citation type="journal article" date="2023" name="Plant J.">
        <title>Genome sequences and population genomics provide insights into the demographic history, inbreeding, and mutation load of two 'living fossil' tree species of Dipteronia.</title>
        <authorList>
            <person name="Feng Y."/>
            <person name="Comes H.P."/>
            <person name="Chen J."/>
            <person name="Zhu S."/>
            <person name="Lu R."/>
            <person name="Zhang X."/>
            <person name="Li P."/>
            <person name="Qiu J."/>
            <person name="Olsen K.M."/>
            <person name="Qiu Y."/>
        </authorList>
    </citation>
    <scope>NUCLEOTIDE SEQUENCE</scope>
    <source>
        <strain evidence="2">KIB01</strain>
    </source>
</reference>
<dbReference type="EMBL" id="JANJYI010000002">
    <property type="protein sequence ID" value="KAK2659168.1"/>
    <property type="molecule type" value="Genomic_DNA"/>
</dbReference>
<dbReference type="Pfam" id="PF00078">
    <property type="entry name" value="RVT_1"/>
    <property type="match status" value="1"/>
</dbReference>